<dbReference type="AlphaFoldDB" id="A6KYE8"/>
<reference evidence="2 3" key="1">
    <citation type="journal article" date="2007" name="PLoS Biol.">
        <title>Evolution of symbiotic bacteria in the distal human intestine.</title>
        <authorList>
            <person name="Xu J."/>
            <person name="Mahowald M.A."/>
            <person name="Ley R.E."/>
            <person name="Lozupone C.A."/>
            <person name="Hamady M."/>
            <person name="Martens E.C."/>
            <person name="Henrissat B."/>
            <person name="Coutinho P.M."/>
            <person name="Minx P."/>
            <person name="Latreille P."/>
            <person name="Cordum H."/>
            <person name="Van Brunt A."/>
            <person name="Kim K."/>
            <person name="Fulton R.S."/>
            <person name="Fulton L.A."/>
            <person name="Clifton S.W."/>
            <person name="Wilson R.K."/>
            <person name="Knight R.D."/>
            <person name="Gordon J.I."/>
        </authorList>
    </citation>
    <scope>NUCLEOTIDE SEQUENCE [LARGE SCALE GENOMIC DNA]</scope>
    <source>
        <strain evidence="3">ATCC 8482 / DSM 1447 / JCM 5826 / CCUG 4940 / NBRC 14291 / NCTC 11154</strain>
    </source>
</reference>
<dbReference type="PaxDb" id="435590-BVU_0758"/>
<dbReference type="STRING" id="435590.BVU_0758"/>
<dbReference type="HOGENOM" id="CLU_3114798_0_0_10"/>
<dbReference type="BioCyc" id="BVUL435590:G1G59-796-MONOMER"/>
<dbReference type="Proteomes" id="UP000002861">
    <property type="component" value="Chromosome"/>
</dbReference>
<evidence type="ECO:0000313" key="3">
    <source>
        <dbReference type="Proteomes" id="UP000002861"/>
    </source>
</evidence>
<dbReference type="GO" id="GO:0016746">
    <property type="term" value="F:acyltransferase activity"/>
    <property type="evidence" value="ECO:0007669"/>
    <property type="project" value="UniProtKB-KW"/>
</dbReference>
<evidence type="ECO:0000313" key="2">
    <source>
        <dbReference type="EMBL" id="ABR38462.1"/>
    </source>
</evidence>
<keyword evidence="2" id="KW-0012">Acyltransferase</keyword>
<dbReference type="KEGG" id="bvu:BVU_0758"/>
<keyword evidence="1" id="KW-1133">Transmembrane helix</keyword>
<dbReference type="eggNOG" id="COG1835">
    <property type="taxonomic scope" value="Bacteria"/>
</dbReference>
<evidence type="ECO:0000256" key="1">
    <source>
        <dbReference type="SAM" id="Phobius"/>
    </source>
</evidence>
<protein>
    <submittedName>
        <fullName evidence="2">Putative acyltransferase</fullName>
    </submittedName>
</protein>
<keyword evidence="2" id="KW-0808">Transferase</keyword>
<dbReference type="EMBL" id="CP000139">
    <property type="protein sequence ID" value="ABR38462.1"/>
    <property type="molecule type" value="Genomic_DNA"/>
</dbReference>
<keyword evidence="1" id="KW-0812">Transmembrane</keyword>
<gene>
    <name evidence="2" type="ordered locus">BVU_0758</name>
</gene>
<accession>A6KYE8</accession>
<proteinExistence type="predicted"/>
<name>A6KYE8_PHOV8</name>
<organism evidence="2 3">
    <name type="scientific">Phocaeicola vulgatus (strain ATCC 8482 / DSM 1447 / JCM 5826 / CCUG 4940 / NBRC 14291 / NCTC 11154)</name>
    <name type="common">Bacteroides vulgatus</name>
    <dbReference type="NCBI Taxonomy" id="435590"/>
    <lineage>
        <taxon>Bacteria</taxon>
        <taxon>Pseudomonadati</taxon>
        <taxon>Bacteroidota</taxon>
        <taxon>Bacteroidia</taxon>
        <taxon>Bacteroidales</taxon>
        <taxon>Bacteroidaceae</taxon>
        <taxon>Phocaeicola</taxon>
    </lineage>
</organism>
<keyword evidence="1" id="KW-0472">Membrane</keyword>
<sequence length="50" mass="6023">MQLAQTYDWHISLYISIPLIFAVTIGLSLLSYYYFEKPSNRWVKRILNKQ</sequence>
<feature type="transmembrane region" description="Helical" evidence="1">
    <location>
        <begin position="12"/>
        <end position="35"/>
    </location>
</feature>